<keyword evidence="1" id="KW-0238">DNA-binding</keyword>
<evidence type="ECO:0000313" key="2">
    <source>
        <dbReference type="Proteomes" id="UP001523369"/>
    </source>
</evidence>
<proteinExistence type="predicted"/>
<keyword evidence="2" id="KW-1185">Reference proteome</keyword>
<reference evidence="1 2" key="1">
    <citation type="submission" date="2022-06" db="EMBL/GenBank/DDBJ databases">
        <title>New Species of the Genus Actinoplanes, ActinopZanes ferrugineus.</title>
        <authorList>
            <person name="Ding P."/>
        </authorList>
    </citation>
    <scope>NUCLEOTIDE SEQUENCE [LARGE SCALE GENOMIC DNA]</scope>
    <source>
        <strain evidence="1 2">TRM88003</strain>
    </source>
</reference>
<dbReference type="GO" id="GO:0003677">
    <property type="term" value="F:DNA binding"/>
    <property type="evidence" value="ECO:0007669"/>
    <property type="project" value="UniProtKB-KW"/>
</dbReference>
<dbReference type="InterPro" id="IPR009351">
    <property type="entry name" value="AlkZ-like"/>
</dbReference>
<dbReference type="Proteomes" id="UP001523369">
    <property type="component" value="Unassembled WGS sequence"/>
</dbReference>
<accession>A0ABT1E0R8</accession>
<comment type="caution">
    <text evidence="1">The sequence shown here is derived from an EMBL/GenBank/DDBJ whole genome shotgun (WGS) entry which is preliminary data.</text>
</comment>
<dbReference type="EMBL" id="JAMYJR010000048">
    <property type="protein sequence ID" value="MCO8276600.1"/>
    <property type="molecule type" value="Genomic_DNA"/>
</dbReference>
<dbReference type="Pfam" id="PF06224">
    <property type="entry name" value="AlkZ-like"/>
    <property type="match status" value="1"/>
</dbReference>
<organism evidence="1 2">
    <name type="scientific">Paractinoplanes aksuensis</name>
    <dbReference type="NCBI Taxonomy" id="2939490"/>
    <lineage>
        <taxon>Bacteria</taxon>
        <taxon>Bacillati</taxon>
        <taxon>Actinomycetota</taxon>
        <taxon>Actinomycetes</taxon>
        <taxon>Micromonosporales</taxon>
        <taxon>Micromonosporaceae</taxon>
        <taxon>Paractinoplanes</taxon>
    </lineage>
</organism>
<dbReference type="PANTHER" id="PTHR38479">
    <property type="entry name" value="LMO0824 PROTEIN"/>
    <property type="match status" value="1"/>
</dbReference>
<name>A0ABT1E0R8_9ACTN</name>
<evidence type="ECO:0000313" key="1">
    <source>
        <dbReference type="EMBL" id="MCO8276600.1"/>
    </source>
</evidence>
<sequence>MLTRRHLNRATLERQMLLQRAPVGTTEALRQVAGLQAQEAQSWYVGLWSRLASYDPTETSQLLGDAAIVRVGLMRNTIHLVTANDARWLRPLVDPVIERSTMGAFRRGVTGVDRADLVAAARQILAERPMQFAELGRALEKHFPGRDPASLGYVARAWLPLAQLPPRGQWRRSGRALHLPLDEWLSMAPPSDDAPESTPERLFLRYLAAFGPATVADCRQWSGLTKLGEVADRLRPQLVTFRDEQGRELFDLPDAPRPDPEIPAPVRFLYGFDNLLLSHDDRTRVVDVDYTTQGFSYDSNVQPSSLLVDGFVAATWKLTGDRLTIRPFRRLTASERNDVEAESAALLAFLAPGRAHDLVIS</sequence>
<protein>
    <submittedName>
        <fullName evidence="1">Winged helix DNA-binding domain-containing protein</fullName>
    </submittedName>
</protein>
<dbReference type="PANTHER" id="PTHR38479:SF2">
    <property type="entry name" value="WINGED HELIX DNA-BINDING DOMAIN-CONTAINING PROTEIN"/>
    <property type="match status" value="1"/>
</dbReference>
<dbReference type="RefSeq" id="WP_253242626.1">
    <property type="nucleotide sequence ID" value="NZ_JAMYJR010000048.1"/>
</dbReference>
<gene>
    <name evidence="1" type="ORF">M1L60_39080</name>
</gene>